<dbReference type="PANTHER" id="PTHR24198:SF165">
    <property type="entry name" value="ANKYRIN REPEAT-CONTAINING PROTEIN-RELATED"/>
    <property type="match status" value="1"/>
</dbReference>
<evidence type="ECO:0000313" key="1">
    <source>
        <dbReference type="EMBL" id="EOD52210.1"/>
    </source>
</evidence>
<proteinExistence type="predicted"/>
<dbReference type="SUPFAM" id="SSF48403">
    <property type="entry name" value="Ankyrin repeat"/>
    <property type="match status" value="1"/>
</dbReference>
<dbReference type="PANTHER" id="PTHR24198">
    <property type="entry name" value="ANKYRIN REPEAT AND PROTEIN KINASE DOMAIN-CONTAINING PROTEIN"/>
    <property type="match status" value="1"/>
</dbReference>
<dbReference type="eggNOG" id="ENOG502RJR1">
    <property type="taxonomic scope" value="Eukaryota"/>
</dbReference>
<gene>
    <name evidence="1" type="ORF">UCRNP2_1012</name>
</gene>
<accession>R1GKJ3</accession>
<dbReference type="InterPro" id="IPR036770">
    <property type="entry name" value="Ankyrin_rpt-contain_sf"/>
</dbReference>
<reference evidence="2" key="1">
    <citation type="journal article" date="2013" name="Genome Announc.">
        <title>Draft genome sequence of Neofusicoccum parvum isolate UCR-NP2, a fungal vascular pathogen associated with grapevine cankers.</title>
        <authorList>
            <person name="Blanco-Ulate B."/>
            <person name="Rolshausen P."/>
            <person name="Cantu D."/>
        </authorList>
    </citation>
    <scope>NUCLEOTIDE SEQUENCE [LARGE SCALE GENOMIC DNA]</scope>
    <source>
        <strain evidence="2">UCR-NP2</strain>
    </source>
</reference>
<dbReference type="AlphaFoldDB" id="R1GKJ3"/>
<evidence type="ECO:0000313" key="2">
    <source>
        <dbReference type="Proteomes" id="UP000013521"/>
    </source>
</evidence>
<dbReference type="Gene3D" id="1.25.40.20">
    <property type="entry name" value="Ankyrin repeat-containing domain"/>
    <property type="match status" value="1"/>
</dbReference>
<dbReference type="HOGENOM" id="CLU_1224599_0_0_1"/>
<sequence>MHTLDYWSWFMSKYNPWDTDSDNEGWSSFFGTVIKGMLPKFVKWGPEALCVAASHGCYLAVKELLDRSNDDAQLRHALFEDRGRDGKHQSVGVAAHQGHLDILTLLCEQQPAVAAHLRHRGPGGETAFHAATAMVASRFEPAVVAALVDAWPEGADLPGDHTTPLHTLAMCDTGEDGYVEAARTLLATGRVDANFVTEEGSGALVEAVSRGREAMVEVLVKEGEQV</sequence>
<dbReference type="Proteomes" id="UP000013521">
    <property type="component" value="Unassembled WGS sequence"/>
</dbReference>
<protein>
    <submittedName>
        <fullName evidence="1">Putative wd-repeat protein</fullName>
    </submittedName>
</protein>
<organism evidence="1 2">
    <name type="scientific">Botryosphaeria parva (strain UCR-NP2)</name>
    <name type="common">Grapevine canker fungus</name>
    <name type="synonym">Neofusicoccum parvum</name>
    <dbReference type="NCBI Taxonomy" id="1287680"/>
    <lineage>
        <taxon>Eukaryota</taxon>
        <taxon>Fungi</taxon>
        <taxon>Dikarya</taxon>
        <taxon>Ascomycota</taxon>
        <taxon>Pezizomycotina</taxon>
        <taxon>Dothideomycetes</taxon>
        <taxon>Dothideomycetes incertae sedis</taxon>
        <taxon>Botryosphaeriales</taxon>
        <taxon>Botryosphaeriaceae</taxon>
        <taxon>Neofusicoccum</taxon>
    </lineage>
</organism>
<dbReference type="KEGG" id="npa:UCRNP2_1012"/>
<dbReference type="OrthoDB" id="62952at2759"/>
<name>R1GKJ3_BOTPV</name>
<dbReference type="EMBL" id="KB915779">
    <property type="protein sequence ID" value="EOD52210.1"/>
    <property type="molecule type" value="Genomic_DNA"/>
</dbReference>